<sequence>MFIKIRSYQNVSNYRESLFGSVIYLRTHLRATPYLIGLALGYIISIYKPSHYRNIISNNASRIIFTVLVFMTGCILYTGGRFHYPDMEYSLWKSVAFASSHRFIWALIFTCFLVMCEYGCLPFVQSYLSWPPWVPFSKLSYGLYLVHTVFYSRINATIRFPARFDIVELCISQAQFVSDTF</sequence>
<dbReference type="AlphaFoldDB" id="A0A5E4QZ64"/>
<accession>A0A5E4QZ64</accession>
<reference evidence="2 3" key="1">
    <citation type="submission" date="2017-07" db="EMBL/GenBank/DDBJ databases">
        <authorList>
            <person name="Talla V."/>
            <person name="Backstrom N."/>
        </authorList>
    </citation>
    <scope>NUCLEOTIDE SEQUENCE [LARGE SCALE GENOMIC DNA]</scope>
</reference>
<keyword evidence="3" id="KW-1185">Reference proteome</keyword>
<gene>
    <name evidence="2" type="ORF">LSINAPIS_LOCUS12535</name>
</gene>
<evidence type="ECO:0000313" key="2">
    <source>
        <dbReference type="EMBL" id="VVD02282.1"/>
    </source>
</evidence>
<dbReference type="PANTHER" id="PTHR11161">
    <property type="entry name" value="O-ACYLTRANSFERASE"/>
    <property type="match status" value="1"/>
</dbReference>
<dbReference type="Proteomes" id="UP000324832">
    <property type="component" value="Unassembled WGS sequence"/>
</dbReference>
<dbReference type="InterPro" id="IPR052728">
    <property type="entry name" value="O2_lipid_transport_reg"/>
</dbReference>
<keyword evidence="1" id="KW-0472">Membrane</keyword>
<evidence type="ECO:0000256" key="1">
    <source>
        <dbReference type="SAM" id="Phobius"/>
    </source>
</evidence>
<keyword evidence="1" id="KW-0812">Transmembrane</keyword>
<protein>
    <recommendedName>
        <fullName evidence="4">Acyltransferase 3 domain-containing protein</fullName>
    </recommendedName>
</protein>
<keyword evidence="1" id="KW-1133">Transmembrane helix</keyword>
<proteinExistence type="predicted"/>
<dbReference type="EMBL" id="FZQP02005944">
    <property type="protein sequence ID" value="VVD02282.1"/>
    <property type="molecule type" value="Genomic_DNA"/>
</dbReference>
<evidence type="ECO:0008006" key="4">
    <source>
        <dbReference type="Google" id="ProtNLM"/>
    </source>
</evidence>
<feature type="transmembrane region" description="Helical" evidence="1">
    <location>
        <begin position="60"/>
        <end position="82"/>
    </location>
</feature>
<dbReference type="PANTHER" id="PTHR11161:SF71">
    <property type="entry name" value="NOSE RESISTANT-TO-FLUOXETINE PROTEIN N-TERMINAL DOMAIN-CONTAINING PROTEIN"/>
    <property type="match status" value="1"/>
</dbReference>
<organism evidence="2 3">
    <name type="scientific">Leptidea sinapis</name>
    <dbReference type="NCBI Taxonomy" id="189913"/>
    <lineage>
        <taxon>Eukaryota</taxon>
        <taxon>Metazoa</taxon>
        <taxon>Ecdysozoa</taxon>
        <taxon>Arthropoda</taxon>
        <taxon>Hexapoda</taxon>
        <taxon>Insecta</taxon>
        <taxon>Pterygota</taxon>
        <taxon>Neoptera</taxon>
        <taxon>Endopterygota</taxon>
        <taxon>Lepidoptera</taxon>
        <taxon>Glossata</taxon>
        <taxon>Ditrysia</taxon>
        <taxon>Papilionoidea</taxon>
        <taxon>Pieridae</taxon>
        <taxon>Dismorphiinae</taxon>
        <taxon>Leptidea</taxon>
    </lineage>
</organism>
<name>A0A5E4QZ64_9NEOP</name>
<evidence type="ECO:0000313" key="3">
    <source>
        <dbReference type="Proteomes" id="UP000324832"/>
    </source>
</evidence>
<feature type="transmembrane region" description="Helical" evidence="1">
    <location>
        <begin position="31"/>
        <end position="48"/>
    </location>
</feature>
<feature type="transmembrane region" description="Helical" evidence="1">
    <location>
        <begin position="103"/>
        <end position="124"/>
    </location>
</feature>